<dbReference type="Gene3D" id="1.10.10.10">
    <property type="entry name" value="Winged helix-like DNA-binding domain superfamily/Winged helix DNA-binding domain"/>
    <property type="match status" value="1"/>
</dbReference>
<dbReference type="RefSeq" id="WP_147805047.1">
    <property type="nucleotide sequence ID" value="NZ_CP144914.1"/>
</dbReference>
<dbReference type="SUPFAM" id="SSF46894">
    <property type="entry name" value="C-terminal effector domain of the bipartite response regulators"/>
    <property type="match status" value="1"/>
</dbReference>
<dbReference type="PROSITE" id="PS50110">
    <property type="entry name" value="RESPONSE_REGULATORY"/>
    <property type="match status" value="1"/>
</dbReference>
<dbReference type="GO" id="GO:0032993">
    <property type="term" value="C:protein-DNA complex"/>
    <property type="evidence" value="ECO:0007669"/>
    <property type="project" value="TreeGrafter"/>
</dbReference>
<evidence type="ECO:0000313" key="12">
    <source>
        <dbReference type="Proteomes" id="UP000321816"/>
    </source>
</evidence>
<dbReference type="SUPFAM" id="SSF52172">
    <property type="entry name" value="CheY-like"/>
    <property type="match status" value="1"/>
</dbReference>
<dbReference type="Gene3D" id="3.40.50.2300">
    <property type="match status" value="1"/>
</dbReference>
<evidence type="ECO:0000259" key="9">
    <source>
        <dbReference type="PROSITE" id="PS50110"/>
    </source>
</evidence>
<dbReference type="GO" id="GO:0000976">
    <property type="term" value="F:transcription cis-regulatory region binding"/>
    <property type="evidence" value="ECO:0007669"/>
    <property type="project" value="TreeGrafter"/>
</dbReference>
<sequence>MSEKILIVEDEAKIARVLQLELEYEGYQPSVVHDGLEAWGMIQETGYDLYILDVMLPGLSGMELLRRIRRKGTDDAVMMLTARGTTVDKVTGLDQGADDYVTKPFDMEELLARVRVLLRRKGKPAVAEEELVFKDIKLNLSRREAYRGDHLLELTPREYDLLVCFLEHPYHVLSREQLMDRVWGFDYAGETNVVDVYIRYLRQKLDKPFASSYLHTVRGTGYVLKEKSR</sequence>
<feature type="domain" description="OmpR/PhoB-type" evidence="10">
    <location>
        <begin position="128"/>
        <end position="226"/>
    </location>
</feature>
<protein>
    <submittedName>
        <fullName evidence="11">Response regulator transcription factor</fullName>
    </submittedName>
</protein>
<keyword evidence="12" id="KW-1185">Reference proteome</keyword>
<dbReference type="OrthoDB" id="9790442at2"/>
<dbReference type="SMART" id="SM00862">
    <property type="entry name" value="Trans_reg_C"/>
    <property type="match status" value="1"/>
</dbReference>
<organism evidence="11 12">
    <name type="scientific">Alkalicoccus halolimnae</name>
    <dbReference type="NCBI Taxonomy" id="1667239"/>
    <lineage>
        <taxon>Bacteria</taxon>
        <taxon>Bacillati</taxon>
        <taxon>Bacillota</taxon>
        <taxon>Bacilli</taxon>
        <taxon>Bacillales</taxon>
        <taxon>Bacillaceae</taxon>
        <taxon>Alkalicoccus</taxon>
    </lineage>
</organism>
<keyword evidence="4" id="KW-0805">Transcription regulation</keyword>
<dbReference type="InterPro" id="IPR001867">
    <property type="entry name" value="OmpR/PhoB-type_DNA-bd"/>
</dbReference>
<accession>A0A5C7F9L2</accession>
<evidence type="ECO:0000259" key="10">
    <source>
        <dbReference type="PROSITE" id="PS51755"/>
    </source>
</evidence>
<dbReference type="Proteomes" id="UP000321816">
    <property type="component" value="Chromosome"/>
</dbReference>
<dbReference type="InterPro" id="IPR016032">
    <property type="entry name" value="Sig_transdc_resp-reg_C-effctor"/>
</dbReference>
<dbReference type="EMBL" id="CP144914">
    <property type="protein sequence ID" value="WWD80622.1"/>
    <property type="molecule type" value="Genomic_DNA"/>
</dbReference>
<evidence type="ECO:0000256" key="2">
    <source>
        <dbReference type="ARBA" id="ARBA00022553"/>
    </source>
</evidence>
<dbReference type="GO" id="GO:0000156">
    <property type="term" value="F:phosphorelay response regulator activity"/>
    <property type="evidence" value="ECO:0007669"/>
    <property type="project" value="TreeGrafter"/>
</dbReference>
<dbReference type="CDD" id="cd00383">
    <property type="entry name" value="trans_reg_C"/>
    <property type="match status" value="1"/>
</dbReference>
<keyword evidence="6" id="KW-0804">Transcription</keyword>
<name>A0A5C7F9L2_9BACI</name>
<dbReference type="KEGG" id="ahal:FTX54_003375"/>
<dbReference type="GO" id="GO:0006355">
    <property type="term" value="P:regulation of DNA-templated transcription"/>
    <property type="evidence" value="ECO:0007669"/>
    <property type="project" value="InterPro"/>
</dbReference>
<reference evidence="11 12" key="1">
    <citation type="submission" date="2024-01" db="EMBL/GenBank/DDBJ databases">
        <title>Complete Genome Sequence of Alkalicoccus halolimnae BZ-SZ-XJ29T, a Moderately Halophilic Bacterium Isolated from a Salt Lake.</title>
        <authorList>
            <person name="Zhao B."/>
        </authorList>
    </citation>
    <scope>NUCLEOTIDE SEQUENCE [LARGE SCALE GENOMIC DNA]</scope>
    <source>
        <strain evidence="11 12">BZ-SZ-XJ29</strain>
    </source>
</reference>
<dbReference type="InterPro" id="IPR001789">
    <property type="entry name" value="Sig_transdc_resp-reg_receiver"/>
</dbReference>
<evidence type="ECO:0000256" key="4">
    <source>
        <dbReference type="ARBA" id="ARBA00023015"/>
    </source>
</evidence>
<feature type="domain" description="Response regulatory" evidence="9">
    <location>
        <begin position="4"/>
        <end position="118"/>
    </location>
</feature>
<evidence type="ECO:0000256" key="7">
    <source>
        <dbReference type="PROSITE-ProRule" id="PRU00169"/>
    </source>
</evidence>
<feature type="modified residue" description="4-aspartylphosphate" evidence="7">
    <location>
        <position position="53"/>
    </location>
</feature>
<proteinExistence type="predicted"/>
<dbReference type="InterPro" id="IPR039420">
    <property type="entry name" value="WalR-like"/>
</dbReference>
<dbReference type="PANTHER" id="PTHR48111:SF22">
    <property type="entry name" value="REGULATOR OF RPOS"/>
    <property type="match status" value="1"/>
</dbReference>
<dbReference type="GO" id="GO:0005829">
    <property type="term" value="C:cytosol"/>
    <property type="evidence" value="ECO:0007669"/>
    <property type="project" value="TreeGrafter"/>
</dbReference>
<dbReference type="AlphaFoldDB" id="A0A5C7F9L2"/>
<comment type="subcellular location">
    <subcellularLocation>
        <location evidence="1">Cytoplasm</location>
    </subcellularLocation>
</comment>
<dbReference type="InterPro" id="IPR036388">
    <property type="entry name" value="WH-like_DNA-bd_sf"/>
</dbReference>
<evidence type="ECO:0000256" key="6">
    <source>
        <dbReference type="ARBA" id="ARBA00023163"/>
    </source>
</evidence>
<keyword evidence="3" id="KW-0902">Two-component regulatory system</keyword>
<gene>
    <name evidence="11" type="ORF">FTX54_003375</name>
</gene>
<dbReference type="Pfam" id="PF00486">
    <property type="entry name" value="Trans_reg_C"/>
    <property type="match status" value="1"/>
</dbReference>
<keyword evidence="5 8" id="KW-0238">DNA-binding</keyword>
<evidence type="ECO:0000313" key="11">
    <source>
        <dbReference type="EMBL" id="WWD80622.1"/>
    </source>
</evidence>
<dbReference type="FunFam" id="1.10.10.10:FF:000005">
    <property type="entry name" value="Two-component system response regulator"/>
    <property type="match status" value="1"/>
</dbReference>
<dbReference type="InterPro" id="IPR011006">
    <property type="entry name" value="CheY-like_superfamily"/>
</dbReference>
<dbReference type="Gene3D" id="6.10.250.690">
    <property type="match status" value="1"/>
</dbReference>
<dbReference type="FunFam" id="3.40.50.2300:FF:000001">
    <property type="entry name" value="DNA-binding response regulator PhoB"/>
    <property type="match status" value="1"/>
</dbReference>
<evidence type="ECO:0000256" key="1">
    <source>
        <dbReference type="ARBA" id="ARBA00004496"/>
    </source>
</evidence>
<dbReference type="PANTHER" id="PTHR48111">
    <property type="entry name" value="REGULATOR OF RPOS"/>
    <property type="match status" value="1"/>
</dbReference>
<evidence type="ECO:0000256" key="8">
    <source>
        <dbReference type="PROSITE-ProRule" id="PRU01091"/>
    </source>
</evidence>
<evidence type="ECO:0000256" key="3">
    <source>
        <dbReference type="ARBA" id="ARBA00023012"/>
    </source>
</evidence>
<keyword evidence="2 7" id="KW-0597">Phosphoprotein</keyword>
<dbReference type="Pfam" id="PF00072">
    <property type="entry name" value="Response_reg"/>
    <property type="match status" value="1"/>
</dbReference>
<dbReference type="SMART" id="SM00448">
    <property type="entry name" value="REC"/>
    <property type="match status" value="1"/>
</dbReference>
<evidence type="ECO:0000256" key="5">
    <source>
        <dbReference type="ARBA" id="ARBA00023125"/>
    </source>
</evidence>
<dbReference type="PROSITE" id="PS51755">
    <property type="entry name" value="OMPR_PHOB"/>
    <property type="match status" value="1"/>
</dbReference>
<feature type="DNA-binding region" description="OmpR/PhoB-type" evidence="8">
    <location>
        <begin position="128"/>
        <end position="226"/>
    </location>
</feature>